<accession>A0A6J5LQH4</accession>
<evidence type="ECO:0000259" key="1">
    <source>
        <dbReference type="Pfam" id="PF17338"/>
    </source>
</evidence>
<gene>
    <name evidence="2" type="ORF">UFOVP307_52</name>
</gene>
<dbReference type="InterPro" id="IPR020290">
    <property type="entry name" value="Gp88"/>
</dbReference>
<protein>
    <recommendedName>
        <fullName evidence="1">Gene product 88 domain-containing protein</fullName>
    </recommendedName>
</protein>
<name>A0A6J5LQH4_9CAUD</name>
<organism evidence="2">
    <name type="scientific">uncultured Caudovirales phage</name>
    <dbReference type="NCBI Taxonomy" id="2100421"/>
    <lineage>
        <taxon>Viruses</taxon>
        <taxon>Duplodnaviria</taxon>
        <taxon>Heunggongvirae</taxon>
        <taxon>Uroviricota</taxon>
        <taxon>Caudoviricetes</taxon>
        <taxon>Peduoviridae</taxon>
        <taxon>Maltschvirus</taxon>
        <taxon>Maltschvirus maltsch</taxon>
    </lineage>
</organism>
<dbReference type="Pfam" id="PF17338">
    <property type="entry name" value="GP88"/>
    <property type="match status" value="1"/>
</dbReference>
<evidence type="ECO:0000313" key="2">
    <source>
        <dbReference type="EMBL" id="CAB4136785.1"/>
    </source>
</evidence>
<reference evidence="2" key="1">
    <citation type="submission" date="2020-04" db="EMBL/GenBank/DDBJ databases">
        <authorList>
            <person name="Chiriac C."/>
            <person name="Salcher M."/>
            <person name="Ghai R."/>
            <person name="Kavagutti S V."/>
        </authorList>
    </citation>
    <scope>NUCLEOTIDE SEQUENCE</scope>
</reference>
<proteinExistence type="predicted"/>
<feature type="domain" description="Gene product 88" evidence="1">
    <location>
        <begin position="24"/>
        <end position="237"/>
    </location>
</feature>
<dbReference type="EMBL" id="LR796323">
    <property type="protein sequence ID" value="CAB4136785.1"/>
    <property type="molecule type" value="Genomic_DNA"/>
</dbReference>
<sequence>MKNPYKTILAVRGLPYKTILGESSAKTIKGEKIGYLTGIVYLVPDEIICPLAKLAGCFEGCLKSAGRGAFNSVQIARQAKTQFFYNNQEAFMLSLCADVWSIANKAKRIGLNPLVRPNGTSDIAFENIIVHDGKTIFQLFPDVQFYDYTKHPSRKLDGKTAGNYDLTYSFSAITPKPISIKGLTNPNNSRTAVVFQKQSDIPSSFRGWPVIDGDNTDVRHIEPKAVVVALYAKGKAKLDHGGFVQIRGVHYA</sequence>